<evidence type="ECO:0000313" key="1">
    <source>
        <dbReference type="EMBL" id="KAJ0194609.1"/>
    </source>
</evidence>
<organism evidence="1 2">
    <name type="scientific">Lactuca sativa</name>
    <name type="common">Garden lettuce</name>
    <dbReference type="NCBI Taxonomy" id="4236"/>
    <lineage>
        <taxon>Eukaryota</taxon>
        <taxon>Viridiplantae</taxon>
        <taxon>Streptophyta</taxon>
        <taxon>Embryophyta</taxon>
        <taxon>Tracheophyta</taxon>
        <taxon>Spermatophyta</taxon>
        <taxon>Magnoliopsida</taxon>
        <taxon>eudicotyledons</taxon>
        <taxon>Gunneridae</taxon>
        <taxon>Pentapetalae</taxon>
        <taxon>asterids</taxon>
        <taxon>campanulids</taxon>
        <taxon>Asterales</taxon>
        <taxon>Asteraceae</taxon>
        <taxon>Cichorioideae</taxon>
        <taxon>Cichorieae</taxon>
        <taxon>Lactucinae</taxon>
        <taxon>Lactuca</taxon>
    </lineage>
</organism>
<name>A0A9R1UWL1_LACSA</name>
<keyword evidence="2" id="KW-1185">Reference proteome</keyword>
<protein>
    <submittedName>
        <fullName evidence="1">Uncharacterized protein</fullName>
    </submittedName>
</protein>
<accession>A0A9R1UWL1</accession>
<dbReference type="AlphaFoldDB" id="A0A9R1UWL1"/>
<dbReference type="EMBL" id="NBSK02000008">
    <property type="protein sequence ID" value="KAJ0194609.1"/>
    <property type="molecule type" value="Genomic_DNA"/>
</dbReference>
<gene>
    <name evidence="1" type="ORF">LSAT_V11C800438670</name>
</gene>
<proteinExistence type="predicted"/>
<sequence>MTRSLGYVVDIKKIKTKGSIYVSKVIFMCDRGGVPRGLETLKVENDEDNHEPEMYMEGHPYVRWLTCDNCQILVKSKSNKVNKSNRSAQLTLVY</sequence>
<comment type="caution">
    <text evidence="1">The sequence shown here is derived from an EMBL/GenBank/DDBJ whole genome shotgun (WGS) entry which is preliminary data.</text>
</comment>
<reference evidence="1 2" key="1">
    <citation type="journal article" date="2017" name="Nat. Commun.">
        <title>Genome assembly with in vitro proximity ligation data and whole-genome triplication in lettuce.</title>
        <authorList>
            <person name="Reyes-Chin-Wo S."/>
            <person name="Wang Z."/>
            <person name="Yang X."/>
            <person name="Kozik A."/>
            <person name="Arikit S."/>
            <person name="Song C."/>
            <person name="Xia L."/>
            <person name="Froenicke L."/>
            <person name="Lavelle D.O."/>
            <person name="Truco M.J."/>
            <person name="Xia R."/>
            <person name="Zhu S."/>
            <person name="Xu C."/>
            <person name="Xu H."/>
            <person name="Xu X."/>
            <person name="Cox K."/>
            <person name="Korf I."/>
            <person name="Meyers B.C."/>
            <person name="Michelmore R.W."/>
        </authorList>
    </citation>
    <scope>NUCLEOTIDE SEQUENCE [LARGE SCALE GENOMIC DNA]</scope>
    <source>
        <strain evidence="2">cv. Salinas</strain>
        <tissue evidence="1">Seedlings</tissue>
    </source>
</reference>
<dbReference type="Proteomes" id="UP000235145">
    <property type="component" value="Unassembled WGS sequence"/>
</dbReference>
<evidence type="ECO:0000313" key="2">
    <source>
        <dbReference type="Proteomes" id="UP000235145"/>
    </source>
</evidence>